<evidence type="ECO:0000313" key="1">
    <source>
        <dbReference type="EMBL" id="MBK6265358.1"/>
    </source>
</evidence>
<evidence type="ECO:0000313" key="2">
    <source>
        <dbReference type="Proteomes" id="UP000611723"/>
    </source>
</evidence>
<dbReference type="EMBL" id="JAEQBW010000003">
    <property type="protein sequence ID" value="MBK6265358.1"/>
    <property type="molecule type" value="Genomic_DNA"/>
</dbReference>
<organism evidence="1 2">
    <name type="scientific">Marivirga aurantiaca</name>
    <dbReference type="NCBI Taxonomy" id="2802615"/>
    <lineage>
        <taxon>Bacteria</taxon>
        <taxon>Pseudomonadati</taxon>
        <taxon>Bacteroidota</taxon>
        <taxon>Cytophagia</taxon>
        <taxon>Cytophagales</taxon>
        <taxon>Marivirgaceae</taxon>
        <taxon>Marivirga</taxon>
    </lineage>
</organism>
<proteinExistence type="predicted"/>
<accession>A0A934WY83</accession>
<gene>
    <name evidence="1" type="ORF">JKA74_09935</name>
</gene>
<dbReference type="Proteomes" id="UP000611723">
    <property type="component" value="Unassembled WGS sequence"/>
</dbReference>
<name>A0A934WY83_9BACT</name>
<dbReference type="AlphaFoldDB" id="A0A934WY83"/>
<keyword evidence="2" id="KW-1185">Reference proteome</keyword>
<evidence type="ECO:0008006" key="3">
    <source>
        <dbReference type="Google" id="ProtNLM"/>
    </source>
</evidence>
<sequence length="493" mass="56629">MNSFQEDVKKHPYKCLAPSFQRIDDLTLSDNFRIFTPKDSLVNDCEISLSKSSTKHKFQFEIKLKQQIVPWSKFSFEQFGLNQELALLGNEKSLNASAKSVTKISLSLGTKEKDYKSLLGELSELDSTQVDNSSYFHRIIVPTEKEVETTLISGTSYTDKKTIYGYGLVTVLIDGNSYHMYRFSNRDNKKFYLILESLQKVSFETFSLDTDSAIKALSLITGNWYGDERYIVRSSEQLFNTIDSIHFRTASYSIISGHKIIDPHGFVEYMKAMGRSEFKNSTSVVPAISFSRICAMMKHVDELERSLFLILEGNKSKSPMSRITSYLVALETLASSISSKYPEHFKTIKNSKLSGKVRNSLIKKLEDYKDDLPPNEYELMTRKLQNINSPSNMDKILKSFELFGIKLPPKMKKIIKTRNVFLHGKTPFEENEVKEKQKELGIDSLRMHMLVSVLFLKFCGYSGHIKNLAGWRLYDDNRTDPNFELTEGIYFTI</sequence>
<comment type="caution">
    <text evidence="1">The sequence shown here is derived from an EMBL/GenBank/DDBJ whole genome shotgun (WGS) entry which is preliminary data.</text>
</comment>
<protein>
    <recommendedName>
        <fullName evidence="3">ApeA N-terminal domain-containing protein</fullName>
    </recommendedName>
</protein>
<reference evidence="1" key="1">
    <citation type="submission" date="2021-01" db="EMBL/GenBank/DDBJ databases">
        <title>Marivirga aurantiaca sp. nov., isolated from intertidal surface sediments.</title>
        <authorList>
            <person name="Zhang M."/>
        </authorList>
    </citation>
    <scope>NUCLEOTIDE SEQUENCE</scope>
    <source>
        <strain evidence="1">S37H4</strain>
    </source>
</reference>